<organism evidence="1 2">
    <name type="scientific">Blepharisma stoltei</name>
    <dbReference type="NCBI Taxonomy" id="1481888"/>
    <lineage>
        <taxon>Eukaryota</taxon>
        <taxon>Sar</taxon>
        <taxon>Alveolata</taxon>
        <taxon>Ciliophora</taxon>
        <taxon>Postciliodesmatophora</taxon>
        <taxon>Heterotrichea</taxon>
        <taxon>Heterotrichida</taxon>
        <taxon>Blepharismidae</taxon>
        <taxon>Blepharisma</taxon>
    </lineage>
</organism>
<comment type="caution">
    <text evidence="1">The sequence shown here is derived from an EMBL/GenBank/DDBJ whole genome shotgun (WGS) entry which is preliminary data.</text>
</comment>
<keyword evidence="2" id="KW-1185">Reference proteome</keyword>
<evidence type="ECO:0000313" key="1">
    <source>
        <dbReference type="EMBL" id="CAG9311430.1"/>
    </source>
</evidence>
<proteinExistence type="predicted"/>
<reference evidence="1" key="1">
    <citation type="submission" date="2021-09" db="EMBL/GenBank/DDBJ databases">
        <authorList>
            <consortium name="AG Swart"/>
            <person name="Singh M."/>
            <person name="Singh A."/>
            <person name="Seah K."/>
            <person name="Emmerich C."/>
        </authorList>
    </citation>
    <scope>NUCLEOTIDE SEQUENCE</scope>
    <source>
        <strain evidence="1">ATCC30299</strain>
    </source>
</reference>
<protein>
    <submittedName>
        <fullName evidence="1">Uncharacterized protein</fullName>
    </submittedName>
</protein>
<dbReference type="EMBL" id="CAJZBQ010000004">
    <property type="protein sequence ID" value="CAG9311430.1"/>
    <property type="molecule type" value="Genomic_DNA"/>
</dbReference>
<sequence>MAWFIQSQELFRTFLLIYALNNIENHELWWRQKWKTHDWKQLFKVLWHENCEINIGTKHIKEPGRFLYYLLALCSIKTKISPL</sequence>
<accession>A0AAU9IBZ6</accession>
<gene>
    <name evidence="1" type="ORF">BSTOLATCC_MIC3720</name>
</gene>
<evidence type="ECO:0000313" key="2">
    <source>
        <dbReference type="Proteomes" id="UP001162131"/>
    </source>
</evidence>
<name>A0AAU9IBZ6_9CILI</name>
<dbReference type="Proteomes" id="UP001162131">
    <property type="component" value="Unassembled WGS sequence"/>
</dbReference>
<dbReference type="AlphaFoldDB" id="A0AAU9IBZ6"/>